<evidence type="ECO:0000313" key="19">
    <source>
        <dbReference type="EMBL" id="SPL61295.1"/>
    </source>
</evidence>
<evidence type="ECO:0000256" key="6">
    <source>
        <dbReference type="ARBA" id="ARBA00022606"/>
    </source>
</evidence>
<evidence type="ECO:0000256" key="13">
    <source>
        <dbReference type="ARBA" id="ARBA00022840"/>
    </source>
</evidence>
<evidence type="ECO:0000259" key="18">
    <source>
        <dbReference type="PROSITE" id="PS50113"/>
    </source>
</evidence>
<dbReference type="GO" id="GO:0006355">
    <property type="term" value="P:regulation of DNA-templated transcription"/>
    <property type="evidence" value="ECO:0007669"/>
    <property type="project" value="InterPro"/>
</dbReference>
<dbReference type="SMART" id="SM00911">
    <property type="entry name" value="HWE_HK"/>
    <property type="match status" value="1"/>
</dbReference>
<sequence length="365" mass="39932">MEWADKMESHQDQTGDERLVGSTGGIRRFTLSVTAAARPQFSDTELDIRDWLAAIVDGSDDAIISKNLEGIIKSWNRGAQRLFGYQAEEVIGKPVTILIPDDRLGEEPAILAAIRNGNRVDHFETIRKRKDGTLIDISLTISPIRNANGVIVGASKIARDITERLQAQKQQLLLMGEMQHRVKNLFALANGIVSLSARSTTQVDELRETVQARLAALARAHELTMPAWEEAEMTVSSVPLQTLLRTILEPYDEQSIRISGADPAISGKSLTNLSLLLHELATNAAKHGALAVTGGQLLVSVEETQEAVVVHWLETGNEHHNDQPSEGFGTRLEKALVSALAAQLDRAWTDNTLEISIALPNTPVE</sequence>
<comment type="catalytic activity">
    <reaction evidence="1">
        <text>ATP + protein L-histidine = ADP + protein N-phospho-L-histidine.</text>
        <dbReference type="EC" id="2.7.13.3"/>
    </reaction>
</comment>
<dbReference type="GO" id="GO:0004673">
    <property type="term" value="F:protein histidine kinase activity"/>
    <property type="evidence" value="ECO:0007669"/>
    <property type="project" value="UniProtKB-EC"/>
</dbReference>
<dbReference type="InterPro" id="IPR036890">
    <property type="entry name" value="HATPase_C_sf"/>
</dbReference>
<organism evidence="19 20">
    <name type="scientific">Ochrobactrum soli</name>
    <dbReference type="NCBI Taxonomy" id="2448455"/>
    <lineage>
        <taxon>Bacteria</taxon>
        <taxon>Pseudomonadati</taxon>
        <taxon>Pseudomonadota</taxon>
        <taxon>Alphaproteobacteria</taxon>
        <taxon>Hyphomicrobiales</taxon>
        <taxon>Brucellaceae</taxon>
        <taxon>Brucella/Ochrobactrum group</taxon>
        <taxon>Ochrobactrum</taxon>
    </lineage>
</organism>
<evidence type="ECO:0000256" key="5">
    <source>
        <dbReference type="ARBA" id="ARBA00022553"/>
    </source>
</evidence>
<dbReference type="CDD" id="cd00130">
    <property type="entry name" value="PAS"/>
    <property type="match status" value="1"/>
</dbReference>
<keyword evidence="4" id="KW-0600">Photoreceptor protein</keyword>
<evidence type="ECO:0000256" key="4">
    <source>
        <dbReference type="ARBA" id="ARBA00022543"/>
    </source>
</evidence>
<feature type="domain" description="PAC" evidence="18">
    <location>
        <begin position="121"/>
        <end position="173"/>
    </location>
</feature>
<feature type="domain" description="PAS" evidence="17">
    <location>
        <begin position="48"/>
        <end position="117"/>
    </location>
</feature>
<keyword evidence="12" id="KW-0418">Kinase</keyword>
<evidence type="ECO:0000313" key="20">
    <source>
        <dbReference type="Proteomes" id="UP000246073"/>
    </source>
</evidence>
<dbReference type="Pfam" id="PF13426">
    <property type="entry name" value="PAS_9"/>
    <property type="match status" value="1"/>
</dbReference>
<dbReference type="Pfam" id="PF07536">
    <property type="entry name" value="HWE_HK"/>
    <property type="match status" value="1"/>
</dbReference>
<keyword evidence="10" id="KW-0677">Repeat</keyword>
<evidence type="ECO:0000256" key="1">
    <source>
        <dbReference type="ARBA" id="ARBA00000085"/>
    </source>
</evidence>
<dbReference type="SMART" id="SM00086">
    <property type="entry name" value="PAC"/>
    <property type="match status" value="1"/>
</dbReference>
<evidence type="ECO:0000256" key="2">
    <source>
        <dbReference type="ARBA" id="ARBA00012438"/>
    </source>
</evidence>
<dbReference type="InterPro" id="IPR000700">
    <property type="entry name" value="PAS-assoc_C"/>
</dbReference>
<keyword evidence="7" id="KW-0285">Flavoprotein</keyword>
<keyword evidence="5" id="KW-0597">Phosphoprotein</keyword>
<protein>
    <recommendedName>
        <fullName evidence="3">Blue-light-activated histidine kinase</fullName>
        <ecNumber evidence="2">2.7.13.3</ecNumber>
    </recommendedName>
</protein>
<gene>
    <name evidence="19" type="ORF">OHAE_4087</name>
</gene>
<evidence type="ECO:0000259" key="17">
    <source>
        <dbReference type="PROSITE" id="PS50112"/>
    </source>
</evidence>
<dbReference type="PROSITE" id="PS50112">
    <property type="entry name" value="PAS"/>
    <property type="match status" value="1"/>
</dbReference>
<dbReference type="SMART" id="SM00091">
    <property type="entry name" value="PAS"/>
    <property type="match status" value="1"/>
</dbReference>
<keyword evidence="14" id="KW-0157">Chromophore</keyword>
<dbReference type="InterPro" id="IPR035965">
    <property type="entry name" value="PAS-like_dom_sf"/>
</dbReference>
<dbReference type="GO" id="GO:0005524">
    <property type="term" value="F:ATP binding"/>
    <property type="evidence" value="ECO:0007669"/>
    <property type="project" value="UniProtKB-KW"/>
</dbReference>
<keyword evidence="13" id="KW-0067">ATP-binding</keyword>
<evidence type="ECO:0000256" key="14">
    <source>
        <dbReference type="ARBA" id="ARBA00022991"/>
    </source>
</evidence>
<dbReference type="InterPro" id="IPR001610">
    <property type="entry name" value="PAC"/>
</dbReference>
<dbReference type="Gene3D" id="3.30.450.20">
    <property type="entry name" value="PAS domain"/>
    <property type="match status" value="1"/>
</dbReference>
<keyword evidence="9 19" id="KW-0808">Transferase</keyword>
<dbReference type="PANTHER" id="PTHR41523">
    <property type="entry name" value="TWO-COMPONENT SYSTEM SENSOR PROTEIN"/>
    <property type="match status" value="1"/>
</dbReference>
<dbReference type="GO" id="GO:0009881">
    <property type="term" value="F:photoreceptor activity"/>
    <property type="evidence" value="ECO:0007669"/>
    <property type="project" value="UniProtKB-KW"/>
</dbReference>
<dbReference type="Gene3D" id="3.30.565.10">
    <property type="entry name" value="Histidine kinase-like ATPase, C-terminal domain"/>
    <property type="match status" value="1"/>
</dbReference>
<keyword evidence="19" id="KW-0489">Methyltransferase</keyword>
<dbReference type="EMBL" id="OOFM01000001">
    <property type="protein sequence ID" value="SPL61295.1"/>
    <property type="molecule type" value="Genomic_DNA"/>
</dbReference>
<evidence type="ECO:0000256" key="10">
    <source>
        <dbReference type="ARBA" id="ARBA00022737"/>
    </source>
</evidence>
<evidence type="ECO:0000256" key="8">
    <source>
        <dbReference type="ARBA" id="ARBA00022643"/>
    </source>
</evidence>
<evidence type="ECO:0000256" key="7">
    <source>
        <dbReference type="ARBA" id="ARBA00022630"/>
    </source>
</evidence>
<dbReference type="AlphaFoldDB" id="A0A2P9HB82"/>
<evidence type="ECO:0000256" key="12">
    <source>
        <dbReference type="ARBA" id="ARBA00022777"/>
    </source>
</evidence>
<evidence type="ECO:0000256" key="16">
    <source>
        <dbReference type="ARBA" id="ARBA00023170"/>
    </source>
</evidence>
<keyword evidence="11" id="KW-0547">Nucleotide-binding</keyword>
<reference evidence="20" key="1">
    <citation type="submission" date="2017-12" db="EMBL/GenBank/DDBJ databases">
        <authorList>
            <person name="Diaz M."/>
        </authorList>
    </citation>
    <scope>NUCLEOTIDE SEQUENCE [LARGE SCALE GENOMIC DNA]</scope>
    <source>
        <strain evidence="20">FI11154</strain>
    </source>
</reference>
<proteinExistence type="predicted"/>
<evidence type="ECO:0000256" key="11">
    <source>
        <dbReference type="ARBA" id="ARBA00022741"/>
    </source>
</evidence>
<keyword evidence="15" id="KW-0843">Virulence</keyword>
<evidence type="ECO:0000256" key="9">
    <source>
        <dbReference type="ARBA" id="ARBA00022679"/>
    </source>
</evidence>
<dbReference type="PROSITE" id="PS50113">
    <property type="entry name" value="PAC"/>
    <property type="match status" value="1"/>
</dbReference>
<evidence type="ECO:0000256" key="15">
    <source>
        <dbReference type="ARBA" id="ARBA00023026"/>
    </source>
</evidence>
<dbReference type="EC" id="2.7.13.3" evidence="2"/>
<dbReference type="NCBIfam" id="TIGR00229">
    <property type="entry name" value="sensory_box"/>
    <property type="match status" value="1"/>
</dbReference>
<evidence type="ECO:0000256" key="3">
    <source>
        <dbReference type="ARBA" id="ARBA00021740"/>
    </source>
</evidence>
<dbReference type="GO" id="GO:0032259">
    <property type="term" value="P:methylation"/>
    <property type="evidence" value="ECO:0007669"/>
    <property type="project" value="UniProtKB-KW"/>
</dbReference>
<keyword evidence="16" id="KW-0675">Receptor</keyword>
<keyword evidence="8" id="KW-0288">FMN</keyword>
<dbReference type="SUPFAM" id="SSF55785">
    <property type="entry name" value="PYP-like sensor domain (PAS domain)"/>
    <property type="match status" value="1"/>
</dbReference>
<keyword evidence="6" id="KW-0716">Sensory transduction</keyword>
<dbReference type="InterPro" id="IPR011102">
    <property type="entry name" value="Sig_transdc_His_kinase_HWE"/>
</dbReference>
<dbReference type="GO" id="GO:0008168">
    <property type="term" value="F:methyltransferase activity"/>
    <property type="evidence" value="ECO:0007669"/>
    <property type="project" value="UniProtKB-KW"/>
</dbReference>
<accession>A0A2P9HB82</accession>
<dbReference type="Proteomes" id="UP000246073">
    <property type="component" value="Unassembled WGS sequence"/>
</dbReference>
<name>A0A2P9HB82_9HYPH</name>
<dbReference type="PANTHER" id="PTHR41523:SF8">
    <property type="entry name" value="ETHYLENE RESPONSE SENSOR PROTEIN"/>
    <property type="match status" value="1"/>
</dbReference>
<dbReference type="InterPro" id="IPR000014">
    <property type="entry name" value="PAS"/>
</dbReference>